<dbReference type="EMBL" id="JAKKPZ010000045">
    <property type="protein sequence ID" value="KAI1706776.1"/>
    <property type="molecule type" value="Genomic_DNA"/>
</dbReference>
<organism evidence="1 2">
    <name type="scientific">Ditylenchus destructor</name>
    <dbReference type="NCBI Taxonomy" id="166010"/>
    <lineage>
        <taxon>Eukaryota</taxon>
        <taxon>Metazoa</taxon>
        <taxon>Ecdysozoa</taxon>
        <taxon>Nematoda</taxon>
        <taxon>Chromadorea</taxon>
        <taxon>Rhabditida</taxon>
        <taxon>Tylenchina</taxon>
        <taxon>Tylenchomorpha</taxon>
        <taxon>Sphaerularioidea</taxon>
        <taxon>Anguinidae</taxon>
        <taxon>Anguininae</taxon>
        <taxon>Ditylenchus</taxon>
    </lineage>
</organism>
<reference evidence="1" key="1">
    <citation type="submission" date="2022-01" db="EMBL/GenBank/DDBJ databases">
        <title>Genome Sequence Resource for Two Populations of Ditylenchus destructor, the Migratory Endoparasitic Phytonematode.</title>
        <authorList>
            <person name="Zhang H."/>
            <person name="Lin R."/>
            <person name="Xie B."/>
        </authorList>
    </citation>
    <scope>NUCLEOTIDE SEQUENCE</scope>
    <source>
        <strain evidence="1">BazhouSP</strain>
    </source>
</reference>
<sequence>MRFDPLFVPGPSMVDTRRKSSIFTGEFTPLRGEIHLERAQRQIGRVDGPRLRRDRQLGACTASDWQIIEDELTAAPSARPSTWSVHSVRLQIIEDELTALGACTASDWQIIEDELTGRAFGATVNLERAQRQIGSSSLRAYADNLCASLNY</sequence>
<protein>
    <submittedName>
        <fullName evidence="1">Uncharacterized protein</fullName>
    </submittedName>
</protein>
<dbReference type="Proteomes" id="UP001201812">
    <property type="component" value="Unassembled WGS sequence"/>
</dbReference>
<name>A0AAD4QX09_9BILA</name>
<keyword evidence="2" id="KW-1185">Reference proteome</keyword>
<dbReference type="AlphaFoldDB" id="A0AAD4QX09"/>
<proteinExistence type="predicted"/>
<comment type="caution">
    <text evidence="1">The sequence shown here is derived from an EMBL/GenBank/DDBJ whole genome shotgun (WGS) entry which is preliminary data.</text>
</comment>
<gene>
    <name evidence="1" type="ORF">DdX_12768</name>
</gene>
<evidence type="ECO:0000313" key="1">
    <source>
        <dbReference type="EMBL" id="KAI1706776.1"/>
    </source>
</evidence>
<accession>A0AAD4QX09</accession>
<evidence type="ECO:0000313" key="2">
    <source>
        <dbReference type="Proteomes" id="UP001201812"/>
    </source>
</evidence>